<evidence type="ECO:0000313" key="2">
    <source>
        <dbReference type="EMBL" id="KGO94102.1"/>
    </source>
</evidence>
<evidence type="ECO:0000313" key="3">
    <source>
        <dbReference type="Proteomes" id="UP000030111"/>
    </source>
</evidence>
<name>A0A0A2MN59_9FLAO</name>
<organism evidence="2 3">
    <name type="scientific">Flavobacterium subsaxonicum WB 4.1-42 = DSM 21790</name>
    <dbReference type="NCBI Taxonomy" id="1121898"/>
    <lineage>
        <taxon>Bacteria</taxon>
        <taxon>Pseudomonadati</taxon>
        <taxon>Bacteroidota</taxon>
        <taxon>Flavobacteriia</taxon>
        <taxon>Flavobacteriales</taxon>
        <taxon>Flavobacteriaceae</taxon>
        <taxon>Flavobacterium</taxon>
    </lineage>
</organism>
<protein>
    <recommendedName>
        <fullName evidence="4">Cobalt transporter</fullName>
    </recommendedName>
</protein>
<dbReference type="Pfam" id="PF20365">
    <property type="entry name" value="DUF6660"/>
    <property type="match status" value="1"/>
</dbReference>
<dbReference type="Proteomes" id="UP000030111">
    <property type="component" value="Unassembled WGS sequence"/>
</dbReference>
<accession>A0A0A2MN59</accession>
<dbReference type="RefSeq" id="WP_035738509.1">
    <property type="nucleotide sequence ID" value="NZ_AUGP01000017.1"/>
</dbReference>
<dbReference type="InterPro" id="IPR046601">
    <property type="entry name" value="DUF6660"/>
</dbReference>
<gene>
    <name evidence="2" type="ORF">Q766_03990</name>
</gene>
<dbReference type="AlphaFoldDB" id="A0A0A2MN59"/>
<dbReference type="STRING" id="1121898.GCA_000422725_01760"/>
<reference evidence="2 3" key="1">
    <citation type="submission" date="2013-09" db="EMBL/GenBank/DDBJ databases">
        <authorList>
            <person name="Zeng Z."/>
            <person name="Chen C."/>
        </authorList>
    </citation>
    <scope>NUCLEOTIDE SEQUENCE [LARGE SCALE GENOMIC DNA]</scope>
    <source>
        <strain evidence="2 3">WB 4.1-42</strain>
    </source>
</reference>
<keyword evidence="3" id="KW-1185">Reference proteome</keyword>
<comment type="caution">
    <text evidence="2">The sequence shown here is derived from an EMBL/GenBank/DDBJ whole genome shotgun (WGS) entry which is preliminary data.</text>
</comment>
<proteinExistence type="predicted"/>
<feature type="chain" id="PRO_5001992595" description="Cobalt transporter" evidence="1">
    <location>
        <begin position="28"/>
        <end position="107"/>
    </location>
</feature>
<dbReference type="EMBL" id="JRLY01000002">
    <property type="protein sequence ID" value="KGO94102.1"/>
    <property type="molecule type" value="Genomic_DNA"/>
</dbReference>
<keyword evidence="1" id="KW-0732">Signal</keyword>
<evidence type="ECO:0008006" key="4">
    <source>
        <dbReference type="Google" id="ProtNLM"/>
    </source>
</evidence>
<dbReference type="eggNOG" id="ENOG5033AX8">
    <property type="taxonomic scope" value="Bacteria"/>
</dbReference>
<sequence>MKKAKHIITALLSVYLLVLMVMPCSDAHTQMGRDTTAHFSKADSHHDHTDLCTPFCVCSGCIAAIVLQPALEFSLLNFDVPAKEPVNFYESVASSFYGSIWQPPQIV</sequence>
<feature type="signal peptide" evidence="1">
    <location>
        <begin position="1"/>
        <end position="27"/>
    </location>
</feature>
<evidence type="ECO:0000256" key="1">
    <source>
        <dbReference type="SAM" id="SignalP"/>
    </source>
</evidence>